<dbReference type="NCBIfam" id="TIGR03696">
    <property type="entry name" value="Rhs_assc_core"/>
    <property type="match status" value="1"/>
</dbReference>
<dbReference type="Gene3D" id="2.180.10.10">
    <property type="entry name" value="RHS repeat-associated core"/>
    <property type="match status" value="1"/>
</dbReference>
<gene>
    <name evidence="1" type="ORF">H4B97_15405</name>
</gene>
<dbReference type="InterPro" id="IPR022385">
    <property type="entry name" value="Rhs_assc_core"/>
</dbReference>
<dbReference type="Proteomes" id="UP000590738">
    <property type="component" value="Unassembled WGS sequence"/>
</dbReference>
<evidence type="ECO:0000313" key="1">
    <source>
        <dbReference type="EMBL" id="MBA6143830.1"/>
    </source>
</evidence>
<organism evidence="1 2">
    <name type="scientific">Pseudomonas juntendi</name>
    <dbReference type="NCBI Taxonomy" id="2666183"/>
    <lineage>
        <taxon>Bacteria</taxon>
        <taxon>Pseudomonadati</taxon>
        <taxon>Pseudomonadota</taxon>
        <taxon>Gammaproteobacteria</taxon>
        <taxon>Pseudomonadales</taxon>
        <taxon>Pseudomonadaceae</taxon>
        <taxon>Pseudomonas</taxon>
    </lineage>
</organism>
<dbReference type="AlphaFoldDB" id="A0A7W2QVH6"/>
<dbReference type="RefSeq" id="WP_050492246.1">
    <property type="nucleotide sequence ID" value="NZ_BQHP01000018.1"/>
</dbReference>
<reference evidence="1 2" key="1">
    <citation type="submission" date="2020-07" db="EMBL/GenBank/DDBJ databases">
        <title>Diversity of carbapenemase encoding genes among Pseudomonas putida group clinical isolates in a tertiary Brazilian hospital.</title>
        <authorList>
            <person name="Alberto-Lei F."/>
            <person name="Nodari C.S."/>
            <person name="Streling A.P."/>
            <person name="Paulino J.T."/>
            <person name="Bessa-Neto F.O."/>
            <person name="Cayo R."/>
            <person name="Gales A.C."/>
        </authorList>
    </citation>
    <scope>NUCLEOTIDE SEQUENCE [LARGE SCALE GENOMIC DNA]</scope>
    <source>
        <strain evidence="1 2">12273</strain>
    </source>
</reference>
<comment type="caution">
    <text evidence="1">The sequence shown here is derived from an EMBL/GenBank/DDBJ whole genome shotgun (WGS) entry which is preliminary data.</text>
</comment>
<proteinExistence type="predicted"/>
<accession>A0A7W2QVH6</accession>
<protein>
    <submittedName>
        <fullName evidence="1">RHS repeat-associated core domain-containing protein</fullName>
    </submittedName>
</protein>
<name>A0A7W2QVH6_9PSED</name>
<sequence length="312" mass="34840">MRQASDRSYYFYNIKLTSLKQGSQTRHAFRFQELPLAEQHVQGDGAIRLLASDSQKTVLSVLGDERQSHAFTAYGHDVSQLRGHGILGFNGEHFNRHSGSYVLGNGYRAYSPVLMRFRSSDSWSPFASGGLNSYAYCSDDPVNNLDPSGHAPLSRGGHVNRRVVETYWIEHYETLKVTRIKTVGNGKRAQSQTVVDIRRTLNTTEVNKVRVNPLIGEETTYVTSRNLDNYLEATNELNALTLASKMGDSRVTGSSAYLSNLESYSQGLTRRGRSLVKRAEDPSDLSAYWQGTFRVSEGASGIRNTGFRPVRN</sequence>
<evidence type="ECO:0000313" key="2">
    <source>
        <dbReference type="Proteomes" id="UP000590738"/>
    </source>
</evidence>
<dbReference type="EMBL" id="JACGCZ010000024">
    <property type="protein sequence ID" value="MBA6143830.1"/>
    <property type="molecule type" value="Genomic_DNA"/>
</dbReference>